<comment type="subcellular location">
    <subcellularLocation>
        <location evidence="1 8">Cell membrane</location>
        <topology evidence="1 8">Multi-pass membrane protein</topology>
    </subcellularLocation>
</comment>
<feature type="transmembrane region" description="Helical" evidence="8">
    <location>
        <begin position="204"/>
        <end position="224"/>
    </location>
</feature>
<keyword evidence="8" id="KW-0851">Voltage-gated channel</keyword>
<evidence type="ECO:0000256" key="5">
    <source>
        <dbReference type="ARBA" id="ARBA00022989"/>
    </source>
</evidence>
<feature type="transmembrane region" description="Helical" evidence="8">
    <location>
        <begin position="747"/>
        <end position="769"/>
    </location>
</feature>
<feature type="transmembrane region" description="Helical" evidence="8">
    <location>
        <begin position="145"/>
        <end position="169"/>
    </location>
</feature>
<keyword evidence="3 8" id="KW-0812">Transmembrane</keyword>
<feature type="transmembrane region" description="Helical" evidence="8">
    <location>
        <begin position="1448"/>
        <end position="1472"/>
    </location>
</feature>
<dbReference type="FunFam" id="1.20.120.350:FF:000022">
    <property type="entry name" value="Sodium channel protein"/>
    <property type="match status" value="1"/>
</dbReference>
<dbReference type="GO" id="GO:0005248">
    <property type="term" value="F:voltage-gated sodium channel activity"/>
    <property type="evidence" value="ECO:0007669"/>
    <property type="project" value="InterPro"/>
</dbReference>
<dbReference type="Gene3D" id="1.10.287.70">
    <property type="match status" value="3"/>
</dbReference>
<gene>
    <name evidence="11" type="ORF">B4U79_11700</name>
</gene>
<evidence type="ECO:0000256" key="8">
    <source>
        <dbReference type="RuleBase" id="RU361132"/>
    </source>
</evidence>
<dbReference type="FunFam" id="1.20.120.350:FF:000026">
    <property type="entry name" value="Sodium channel protein"/>
    <property type="match status" value="1"/>
</dbReference>
<dbReference type="SUPFAM" id="SSF81324">
    <property type="entry name" value="Voltage-gated potassium channels"/>
    <property type="match status" value="4"/>
</dbReference>
<keyword evidence="12" id="KW-1185">Reference proteome</keyword>
<feature type="domain" description="Ion transport" evidence="9">
    <location>
        <begin position="974"/>
        <end position="1180"/>
    </location>
</feature>
<dbReference type="PRINTS" id="PR00170">
    <property type="entry name" value="NACHANNEL"/>
</dbReference>
<evidence type="ECO:0000256" key="1">
    <source>
        <dbReference type="ARBA" id="ARBA00004651"/>
    </source>
</evidence>
<feature type="transmembrane region" description="Helical" evidence="8">
    <location>
        <begin position="112"/>
        <end position="133"/>
    </location>
</feature>
<evidence type="ECO:0000256" key="3">
    <source>
        <dbReference type="ARBA" id="ARBA00022692"/>
    </source>
</evidence>
<comment type="similarity">
    <text evidence="8">Belongs to the sodium channel (TC 1.A.1.10) family.</text>
</comment>
<feature type="transmembrane region" description="Helical" evidence="8">
    <location>
        <begin position="1362"/>
        <end position="1384"/>
    </location>
</feature>
<accession>A0A3S3QBT4</accession>
<feature type="transmembrane region" description="Helical" evidence="8">
    <location>
        <begin position="979"/>
        <end position="998"/>
    </location>
</feature>
<keyword evidence="8" id="KW-0406">Ion transport</keyword>
<dbReference type="Gene3D" id="1.10.238.10">
    <property type="entry name" value="EF-hand"/>
    <property type="match status" value="1"/>
</dbReference>
<feature type="transmembrane region" description="Helical" evidence="8">
    <location>
        <begin position="1091"/>
        <end position="1117"/>
    </location>
</feature>
<dbReference type="InterPro" id="IPR043203">
    <property type="entry name" value="VGCC_Ca_Na"/>
</dbReference>
<feature type="transmembrane region" description="Helical" evidence="8">
    <location>
        <begin position="75"/>
        <end position="100"/>
    </location>
</feature>
<keyword evidence="8" id="KW-0894">Sodium channel</keyword>
<keyword evidence="6 8" id="KW-0472">Membrane</keyword>
<feature type="domain" description="Ion transport" evidence="9">
    <location>
        <begin position="1233"/>
        <end position="1481"/>
    </location>
</feature>
<dbReference type="InterPro" id="IPR005821">
    <property type="entry name" value="Ion_trans_dom"/>
</dbReference>
<feature type="transmembrane region" description="Helical" evidence="8">
    <location>
        <begin position="669"/>
        <end position="687"/>
    </location>
</feature>
<keyword evidence="4" id="KW-0677">Repeat</keyword>
<feature type="transmembrane region" description="Helical" evidence="8">
    <location>
        <begin position="1267"/>
        <end position="1286"/>
    </location>
</feature>
<evidence type="ECO:0000256" key="6">
    <source>
        <dbReference type="ARBA" id="ARBA00023136"/>
    </source>
</evidence>
<evidence type="ECO:0000256" key="2">
    <source>
        <dbReference type="ARBA" id="ARBA00022475"/>
    </source>
</evidence>
<dbReference type="InterPro" id="IPR001696">
    <property type="entry name" value="Na_channel_asu"/>
</dbReference>
<comment type="function">
    <text evidence="8">Mediates the voltage-dependent sodium ion permeability of excitable membranes. Assuming opened or closed conformations in response to the voltage difference across the membrane, the protein forms a sodium-selective channel through which Na(+) ions may pass in accordance with their electrochemical gradient.</text>
</comment>
<dbReference type="FunFam" id="1.10.287.70:FF:000046">
    <property type="entry name" value="Sodium channel protein"/>
    <property type="match status" value="1"/>
</dbReference>
<reference evidence="11 12" key="1">
    <citation type="journal article" date="2018" name="Gigascience">
        <title>Genomes of trombidid mites reveal novel predicted allergens and laterally-transferred genes associated with secondary metabolism.</title>
        <authorList>
            <person name="Dong X."/>
            <person name="Chaisiri K."/>
            <person name="Xia D."/>
            <person name="Armstrong S.D."/>
            <person name="Fang Y."/>
            <person name="Donnelly M.J."/>
            <person name="Kadowaki T."/>
            <person name="McGarry J.W."/>
            <person name="Darby A.C."/>
            <person name="Makepeace B.L."/>
        </authorList>
    </citation>
    <scope>NUCLEOTIDE SEQUENCE [LARGE SCALE GENOMIC DNA]</scope>
    <source>
        <strain evidence="11">UoL-WK</strain>
    </source>
</reference>
<name>A0A3S3QBT4_9ACAR</name>
<comment type="caution">
    <text evidence="11">The sequence shown here is derived from an EMBL/GenBank/DDBJ whole genome shotgun (WGS) entry which is preliminary data.</text>
</comment>
<dbReference type="PANTHER" id="PTHR10037">
    <property type="entry name" value="VOLTAGE-GATED CATION CHANNEL CALCIUM AND SODIUM"/>
    <property type="match status" value="1"/>
</dbReference>
<keyword evidence="8" id="KW-0739">Sodium transport</keyword>
<feature type="transmembrane region" description="Helical" evidence="8">
    <location>
        <begin position="1042"/>
        <end position="1063"/>
    </location>
</feature>
<proteinExistence type="inferred from homology"/>
<evidence type="ECO:0000313" key="11">
    <source>
        <dbReference type="EMBL" id="RWS17360.1"/>
    </source>
</evidence>
<evidence type="ECO:0000313" key="12">
    <source>
        <dbReference type="Proteomes" id="UP000285301"/>
    </source>
</evidence>
<dbReference type="GO" id="GO:0086010">
    <property type="term" value="P:membrane depolarization during action potential"/>
    <property type="evidence" value="ECO:0007669"/>
    <property type="project" value="TreeGrafter"/>
</dbReference>
<keyword evidence="7" id="KW-1015">Disulfide bond</keyword>
<keyword evidence="5 8" id="KW-1133">Transmembrane helix</keyword>
<dbReference type="GO" id="GO:0001518">
    <property type="term" value="C:voltage-gated sodium channel complex"/>
    <property type="evidence" value="ECO:0007669"/>
    <property type="project" value="UniProtKB-UniRule"/>
</dbReference>
<feature type="transmembrane region" description="Helical" evidence="8">
    <location>
        <begin position="585"/>
        <end position="603"/>
    </location>
</feature>
<dbReference type="CDD" id="cd13433">
    <property type="entry name" value="Na_channel_gate"/>
    <property type="match status" value="1"/>
</dbReference>
<feature type="transmembrane region" description="Helical" evidence="8">
    <location>
        <begin position="1237"/>
        <end position="1255"/>
    </location>
</feature>
<dbReference type="FunFam" id="1.10.287.70:FF:000047">
    <property type="entry name" value="Sodium channel protein"/>
    <property type="match status" value="1"/>
</dbReference>
<evidence type="ECO:0000256" key="7">
    <source>
        <dbReference type="ARBA" id="ARBA00023157"/>
    </source>
</evidence>
<keyword evidence="8" id="KW-0813">Transport</keyword>
<keyword evidence="2" id="KW-1003">Cell membrane</keyword>
<comment type="caution">
    <text evidence="8">Lacks conserved residue(s) required for the propagation of feature annotation.</text>
</comment>
<dbReference type="STRING" id="1965070.A0A3S3QBT4"/>
<evidence type="ECO:0000259" key="10">
    <source>
        <dbReference type="Pfam" id="PF06512"/>
    </source>
</evidence>
<dbReference type="Gene3D" id="1.20.120.350">
    <property type="entry name" value="Voltage-gated potassium channels. Chain C"/>
    <property type="match status" value="3"/>
</dbReference>
<protein>
    <recommendedName>
        <fullName evidence="8">Sodium channel protein</fullName>
    </recommendedName>
</protein>
<feature type="transmembrane region" description="Helical" evidence="8">
    <location>
        <begin position="1396"/>
        <end position="1418"/>
    </location>
</feature>
<organism evidence="11 12">
    <name type="scientific">Dinothrombium tinctorium</name>
    <dbReference type="NCBI Taxonomy" id="1965070"/>
    <lineage>
        <taxon>Eukaryota</taxon>
        <taxon>Metazoa</taxon>
        <taxon>Ecdysozoa</taxon>
        <taxon>Arthropoda</taxon>
        <taxon>Chelicerata</taxon>
        <taxon>Arachnida</taxon>
        <taxon>Acari</taxon>
        <taxon>Acariformes</taxon>
        <taxon>Trombidiformes</taxon>
        <taxon>Prostigmata</taxon>
        <taxon>Anystina</taxon>
        <taxon>Parasitengona</taxon>
        <taxon>Trombidioidea</taxon>
        <taxon>Trombidiidae</taxon>
        <taxon>Dinothrombium</taxon>
    </lineage>
</organism>
<evidence type="ECO:0000259" key="9">
    <source>
        <dbReference type="Pfam" id="PF00520"/>
    </source>
</evidence>
<dbReference type="FunFam" id="1.20.120.350:FF:000004">
    <property type="entry name" value="Sodium channel protein"/>
    <property type="match status" value="1"/>
</dbReference>
<dbReference type="Pfam" id="PF06512">
    <property type="entry name" value="Na_trans_assoc"/>
    <property type="match status" value="1"/>
</dbReference>
<feature type="domain" description="Sodium ion transport-associated" evidence="10">
    <location>
        <begin position="785"/>
        <end position="968"/>
    </location>
</feature>
<dbReference type="InterPro" id="IPR027359">
    <property type="entry name" value="Volt_channel_dom_sf"/>
</dbReference>
<feature type="domain" description="Ion transport" evidence="9">
    <location>
        <begin position="81"/>
        <end position="365"/>
    </location>
</feature>
<sequence length="1617" mass="187113">MPDPWLEAGLPLPRYLERHFPEILTATPIEEIDDYYKDTGTPTFVVISKGRDIWRFSTTSSLFIFDPFHPLRRVAIYMLVHPWFSFFVIVTILVNCSIMTLPSNKTIEKTEIIFTTIYTFESCLKIIARGFIINQFTYLRDPWNWLDFAVIVLAYMTMFATEIGNLSALRTFRVLRALKTVAIIPGMKTIVAAVIDSVKNLKDVIILTLFSLSVFALLGLQLYMGTLTQVCIMNGPVNMTDIEWYIWNSNRSNWINPDGEEQQRLCSNSTEGQMCKNESATCLAGFGDNPNYGYTNFDTFYYALLSAFRLMTQDAWELLYQMILRANGSTQIWFFMLAIFLGSIYLLNLILAIVAMSYNELRKRANAEETAVAAEEAAYQESQKLIEISAANENLKAQAFIENQIHSVSETPKSNRNSKKLTKAASIGWHENNVINDAKFEKDDSFSLPDPSVNEKGIFNTNMHEMNRKNTENSENSDYTAESSRLSFKNLEKNFMSQRRRSVILLHGLYSSNEALDDIFKWPKDNENPFTKQYDYEINFEEKKKFKEILIRKVNQTIDFFCIWDCCWGFVWIQKLFSNIVFDPFMELFITLCIVINTLFMAMDHHEMPHALSVALDTGNTKAFEGISGFSVLRTFRLVSRKLRVFKLAKSWPTLNLLISIMAKTMGSLGNLTFVLCIIMFIFAVMGNQLFGKAYENQPCKFTDCSDHRWHFKDFVHSFMIVFRILCGEWIELMWDCMHISGWPCIPFFLATVIIGNLVVLRLFLALLLSSFGAANLSAPAAENSDTKKLQEAFDRFSRAYKWLKNKFCSFLKRIFRSRNRVADVSSNQNQINNAVIAVIPEGKKFEVVVDHIEDGITQQPRFHFHSIANSILQSVKLRQALQHAQLENLKAQEASSIHSNMSTADQVYEADRTSEEIKAENIETASTDVFNEYPNDCFPERFYVRFPYFNQDTPFLQKWKDFRYNAYFLVESKTFETVVIILILISSMTLALEDIYLKQRPWLEKTLFYVDKIFTGIFFCEMVLKWIAYGFKYYFTNGWCWLDFIIVMVSVINATAELLGIFKIQAFKTMKTLRALRPLRAMSRMQGMRVVVNALIQAIPAIFNVLLVCLILWLIFAIMGVQFFSGKFAYCRDIHNHSRFFDTEVRNRDECLFANNTEWYNPPINFDNVLNGYLALLQVKKKVGGAIELLMTKEQKKYYNAMKKMGKRKPIKAIPRPRFKLQAFLFDMTTNKTFDMTIMAFIMLNMFVMCLDVYKASASYSSTLEKLNLAFIAIFTLECILKLFAFRWHFFKEPWNVFDFVIVMLSITGTILKEWADKYFVSPTLLRVVRVVKIGRVLRLVKGARGIRTLLFALAMSLPALFNICLLLFLIIFIYAIFGMSFFMNVQKRAFIDDMFNFGTFFKSFVVLFPLCTSGGWEGVLDAIMNEEDCRKPSEDNPGDCGNKGLAIGYLVSYLIITFFVIINMYIAVILENYSQAKDDVQQGLTNDDYDMFYEVWQKFDPKGTRFIHVSKLSDLLDALEEPLKIPKPNKYKIVLMDIPICEGDLCYCVEILDALTKEFFAKKGTGVEETSKLVPLYEDREHISSTMWRQRENYCAIVIQNACKSYLKRKHEFST</sequence>
<dbReference type="Pfam" id="PF00520">
    <property type="entry name" value="Ion_trans"/>
    <property type="match status" value="4"/>
</dbReference>
<keyword evidence="8 11" id="KW-0407">Ion channel</keyword>
<keyword evidence="8" id="KW-0915">Sodium</keyword>
<dbReference type="EMBL" id="NCKU01000089">
    <property type="protein sequence ID" value="RWS17360.1"/>
    <property type="molecule type" value="Genomic_DNA"/>
</dbReference>
<evidence type="ECO:0000256" key="4">
    <source>
        <dbReference type="ARBA" id="ARBA00022737"/>
    </source>
</evidence>
<feature type="domain" description="Ion transport" evidence="9">
    <location>
        <begin position="628"/>
        <end position="775"/>
    </location>
</feature>
<feature type="transmembrane region" description="Helical" evidence="8">
    <location>
        <begin position="1010"/>
        <end position="1030"/>
    </location>
</feature>
<dbReference type="InterPro" id="IPR044564">
    <property type="entry name" value="Na_chnl_inactivation_gate"/>
</dbReference>
<dbReference type="PANTHER" id="PTHR10037:SF288">
    <property type="entry name" value="SODIUM CHANNEL PROTEIN PARA"/>
    <property type="match status" value="1"/>
</dbReference>
<dbReference type="Proteomes" id="UP000285301">
    <property type="component" value="Unassembled WGS sequence"/>
</dbReference>
<dbReference type="GO" id="GO:0019228">
    <property type="term" value="P:neuronal action potential"/>
    <property type="evidence" value="ECO:0007669"/>
    <property type="project" value="TreeGrafter"/>
</dbReference>
<dbReference type="InterPro" id="IPR010526">
    <property type="entry name" value="Na_trans_assoc_dom"/>
</dbReference>
<dbReference type="OrthoDB" id="2984333at2759"/>
<feature type="transmembrane region" description="Helical" evidence="8">
    <location>
        <begin position="332"/>
        <end position="354"/>
    </location>
</feature>